<protein>
    <submittedName>
        <fullName evidence="1">Uncharacterized protein</fullName>
    </submittedName>
</protein>
<dbReference type="Proteomes" id="UP000305067">
    <property type="component" value="Unassembled WGS sequence"/>
</dbReference>
<evidence type="ECO:0000313" key="1">
    <source>
        <dbReference type="EMBL" id="TFL04925.1"/>
    </source>
</evidence>
<dbReference type="PROSITE" id="PS50231">
    <property type="entry name" value="RICIN_B_LECTIN"/>
    <property type="match status" value="1"/>
</dbReference>
<name>A0A5C3QSG8_9AGAR</name>
<dbReference type="AlphaFoldDB" id="A0A5C3QSG8"/>
<dbReference type="EMBL" id="ML178817">
    <property type="protein sequence ID" value="TFL04925.1"/>
    <property type="molecule type" value="Genomic_DNA"/>
</dbReference>
<organism evidence="1 2">
    <name type="scientific">Pterulicium gracile</name>
    <dbReference type="NCBI Taxonomy" id="1884261"/>
    <lineage>
        <taxon>Eukaryota</taxon>
        <taxon>Fungi</taxon>
        <taxon>Dikarya</taxon>
        <taxon>Basidiomycota</taxon>
        <taxon>Agaricomycotina</taxon>
        <taxon>Agaricomycetes</taxon>
        <taxon>Agaricomycetidae</taxon>
        <taxon>Agaricales</taxon>
        <taxon>Pleurotineae</taxon>
        <taxon>Pterulaceae</taxon>
        <taxon>Pterulicium</taxon>
    </lineage>
</organism>
<gene>
    <name evidence="1" type="ORF">BDV98DRAFT_601377</name>
</gene>
<proteinExistence type="predicted"/>
<keyword evidence="2" id="KW-1185">Reference proteome</keyword>
<accession>A0A5C3QSG8</accession>
<reference evidence="1 2" key="1">
    <citation type="journal article" date="2019" name="Nat. Ecol. Evol.">
        <title>Megaphylogeny resolves global patterns of mushroom evolution.</title>
        <authorList>
            <person name="Varga T."/>
            <person name="Krizsan K."/>
            <person name="Foldi C."/>
            <person name="Dima B."/>
            <person name="Sanchez-Garcia M."/>
            <person name="Sanchez-Ramirez S."/>
            <person name="Szollosi G.J."/>
            <person name="Szarkandi J.G."/>
            <person name="Papp V."/>
            <person name="Albert L."/>
            <person name="Andreopoulos W."/>
            <person name="Angelini C."/>
            <person name="Antonin V."/>
            <person name="Barry K.W."/>
            <person name="Bougher N.L."/>
            <person name="Buchanan P."/>
            <person name="Buyck B."/>
            <person name="Bense V."/>
            <person name="Catcheside P."/>
            <person name="Chovatia M."/>
            <person name="Cooper J."/>
            <person name="Damon W."/>
            <person name="Desjardin D."/>
            <person name="Finy P."/>
            <person name="Geml J."/>
            <person name="Haridas S."/>
            <person name="Hughes K."/>
            <person name="Justo A."/>
            <person name="Karasinski D."/>
            <person name="Kautmanova I."/>
            <person name="Kiss B."/>
            <person name="Kocsube S."/>
            <person name="Kotiranta H."/>
            <person name="LaButti K.M."/>
            <person name="Lechner B.E."/>
            <person name="Liimatainen K."/>
            <person name="Lipzen A."/>
            <person name="Lukacs Z."/>
            <person name="Mihaltcheva S."/>
            <person name="Morgado L.N."/>
            <person name="Niskanen T."/>
            <person name="Noordeloos M.E."/>
            <person name="Ohm R.A."/>
            <person name="Ortiz-Santana B."/>
            <person name="Ovrebo C."/>
            <person name="Racz N."/>
            <person name="Riley R."/>
            <person name="Savchenko A."/>
            <person name="Shiryaev A."/>
            <person name="Soop K."/>
            <person name="Spirin V."/>
            <person name="Szebenyi C."/>
            <person name="Tomsovsky M."/>
            <person name="Tulloss R.E."/>
            <person name="Uehling J."/>
            <person name="Grigoriev I.V."/>
            <person name="Vagvolgyi C."/>
            <person name="Papp T."/>
            <person name="Martin F.M."/>
            <person name="Miettinen O."/>
            <person name="Hibbett D.S."/>
            <person name="Nagy L.G."/>
        </authorList>
    </citation>
    <scope>NUCLEOTIDE SEQUENCE [LARGE SCALE GENOMIC DNA]</scope>
    <source>
        <strain evidence="1 2">CBS 309.79</strain>
    </source>
</reference>
<evidence type="ECO:0000313" key="2">
    <source>
        <dbReference type="Proteomes" id="UP000305067"/>
    </source>
</evidence>
<sequence>MNFLLAFFYPLITFFTGITFYQPLLSLEPIPAQLNSDCLNDSATQTWSWGSLPLSGNLTQLFVTDPSTADNLCIDMGPFDEPPLVFGVVGGARFERPNSTPLGLKPAILSYSSRSWQNVGRPNDEGAIKFSTLFAAEGSKGESELCLDLNLDGESNGSGNGVVRLWKCGDAGRKQGWEVSDA</sequence>